<dbReference type="Pfam" id="PF04773">
    <property type="entry name" value="FecR"/>
    <property type="match status" value="1"/>
</dbReference>
<dbReference type="PIRSF" id="PIRSF018266">
    <property type="entry name" value="FecR"/>
    <property type="match status" value="1"/>
</dbReference>
<evidence type="ECO:0000313" key="4">
    <source>
        <dbReference type="EMBL" id="MPL89145.1"/>
    </source>
</evidence>
<keyword evidence="1" id="KW-0812">Transmembrane</keyword>
<dbReference type="Gene3D" id="2.60.120.1440">
    <property type="match status" value="1"/>
</dbReference>
<comment type="caution">
    <text evidence="4">The sequence shown here is derived from an EMBL/GenBank/DDBJ whole genome shotgun (WGS) entry which is preliminary data.</text>
</comment>
<name>A0A644VDD3_9ZZZZ</name>
<gene>
    <name evidence="4" type="ORF">SDC9_35178</name>
</gene>
<dbReference type="InterPro" id="IPR032508">
    <property type="entry name" value="FecR_C"/>
</dbReference>
<dbReference type="FunFam" id="2.60.120.1440:FF:000001">
    <property type="entry name" value="Putative anti-sigma factor"/>
    <property type="match status" value="1"/>
</dbReference>
<dbReference type="Pfam" id="PF16344">
    <property type="entry name" value="FecR_C"/>
    <property type="match status" value="1"/>
</dbReference>
<evidence type="ECO:0000259" key="2">
    <source>
        <dbReference type="Pfam" id="PF04773"/>
    </source>
</evidence>
<keyword evidence="1" id="KW-0472">Membrane</keyword>
<dbReference type="GO" id="GO:0016989">
    <property type="term" value="F:sigma factor antagonist activity"/>
    <property type="evidence" value="ECO:0007669"/>
    <property type="project" value="TreeGrafter"/>
</dbReference>
<evidence type="ECO:0000256" key="1">
    <source>
        <dbReference type="SAM" id="Phobius"/>
    </source>
</evidence>
<organism evidence="4">
    <name type="scientific">bioreactor metagenome</name>
    <dbReference type="NCBI Taxonomy" id="1076179"/>
    <lineage>
        <taxon>unclassified sequences</taxon>
        <taxon>metagenomes</taxon>
        <taxon>ecological metagenomes</taxon>
    </lineage>
</organism>
<evidence type="ECO:0000259" key="3">
    <source>
        <dbReference type="Pfam" id="PF16344"/>
    </source>
</evidence>
<dbReference type="AlphaFoldDB" id="A0A644VDD3"/>
<dbReference type="PANTHER" id="PTHR30273:SF2">
    <property type="entry name" value="PROTEIN FECR"/>
    <property type="match status" value="1"/>
</dbReference>
<dbReference type="EMBL" id="VSSQ01000274">
    <property type="protein sequence ID" value="MPL89145.1"/>
    <property type="molecule type" value="Genomic_DNA"/>
</dbReference>
<reference evidence="4" key="1">
    <citation type="submission" date="2019-08" db="EMBL/GenBank/DDBJ databases">
        <authorList>
            <person name="Kucharzyk K."/>
            <person name="Murdoch R.W."/>
            <person name="Higgins S."/>
            <person name="Loffler F."/>
        </authorList>
    </citation>
    <scope>NUCLEOTIDE SEQUENCE</scope>
</reference>
<dbReference type="InterPro" id="IPR006860">
    <property type="entry name" value="FecR"/>
</dbReference>
<evidence type="ECO:0008006" key="5">
    <source>
        <dbReference type="Google" id="ProtNLM"/>
    </source>
</evidence>
<feature type="domain" description="Protein FecR C-terminal" evidence="3">
    <location>
        <begin position="260"/>
        <end position="322"/>
    </location>
</feature>
<dbReference type="Gene3D" id="3.55.50.30">
    <property type="match status" value="1"/>
</dbReference>
<protein>
    <recommendedName>
        <fullName evidence="5">FecR protein domain-containing protein</fullName>
    </recommendedName>
</protein>
<dbReference type="PANTHER" id="PTHR30273">
    <property type="entry name" value="PERIPLASMIC SIGNAL SENSOR AND SIGMA FACTOR ACTIVATOR FECR-RELATED"/>
    <property type="match status" value="1"/>
</dbReference>
<proteinExistence type="predicted"/>
<accession>A0A644VDD3</accession>
<dbReference type="InterPro" id="IPR012373">
    <property type="entry name" value="Ferrdict_sens_TM"/>
</dbReference>
<sequence length="331" mass="38321">MNTKIDLWECIASVLEGDYTVDKKRLVDNWLKEDPRNIQFFEKLKSTSFNETTVQKAAEAKERIYWQTHEKISKIQLKRKLRLWQYVAAASFALLLAIGGFSFWSAQSVAPIYVESKSPAGSTSRLTLSDGTVVVLNAESYIRYPLSFSGRNRKVTLNGEAYFEVARDTRHPFIVETDQMKLNVLGTHFNIKAYEDDREVVTTLMEGSVSVEFKNEDNRSVKKVVLTPDRQVVLDKTTRKTVVTRVKSELYASWRNGECFFENERFIDIIKILGRQYGVQISILSPTLENQLYSGFFSKQEGLFHILNSFKKIRNFEYNETDAGIEIYERY</sequence>
<feature type="domain" description="FecR protein" evidence="2">
    <location>
        <begin position="118"/>
        <end position="209"/>
    </location>
</feature>
<keyword evidence="1" id="KW-1133">Transmembrane helix</keyword>
<feature type="transmembrane region" description="Helical" evidence="1">
    <location>
        <begin position="83"/>
        <end position="104"/>
    </location>
</feature>